<sequence length="268" mass="29893">MSGVNAFGGWLPWRELERVVGRGVGVGLDVGRALLPNVPITPAQMLQTAVQTIGEQFLHRRVRFRAGGAIVTMTPIELDCRVDSIGLARGQFAAIRMTAENVRWGDVRLQRLTLICRDIRLRSVYAPALVFGSVEVHVAVAAKEVREQVARLHPELTVDIGRDRVIRAHWARLQRAGHLVIEPRVEESTVSLQPTTAGISRVRFDLVRRIRPWTVEIPPLPYGLRVTAVEAGDRQLLVYGISDRARERLSNIPINELLGLVRAAVRIL</sequence>
<keyword evidence="2" id="KW-1185">Reference proteome</keyword>
<accession>A0A9X4M2P8</accession>
<comment type="caution">
    <text evidence="1">The sequence shown here is derived from an EMBL/GenBank/DDBJ whole genome shotgun (WGS) entry which is preliminary data.</text>
</comment>
<gene>
    <name evidence="1" type="ORF">NVS88_16225</name>
</gene>
<dbReference type="Proteomes" id="UP001152755">
    <property type="component" value="Unassembled WGS sequence"/>
</dbReference>
<protein>
    <recommendedName>
        <fullName evidence="3">DUF2993 domain-containing protein</fullName>
    </recommendedName>
</protein>
<reference evidence="1" key="1">
    <citation type="submission" date="2022-08" db="EMBL/GenBank/DDBJ databases">
        <title>Genome analysis of Corynebacteriales strain.</title>
        <authorList>
            <person name="Lee S.D."/>
        </authorList>
    </citation>
    <scope>NUCLEOTIDE SEQUENCE</scope>
    <source>
        <strain evidence="1">D3-21</strain>
    </source>
</reference>
<dbReference type="AlphaFoldDB" id="A0A9X4M2P8"/>
<evidence type="ECO:0008006" key="3">
    <source>
        <dbReference type="Google" id="ProtNLM"/>
    </source>
</evidence>
<organism evidence="1 2">
    <name type="scientific">Speluncibacter jeojiensis</name>
    <dbReference type="NCBI Taxonomy" id="2710754"/>
    <lineage>
        <taxon>Bacteria</taxon>
        <taxon>Bacillati</taxon>
        <taxon>Actinomycetota</taxon>
        <taxon>Actinomycetes</taxon>
        <taxon>Mycobacteriales</taxon>
        <taxon>Speluncibacteraceae</taxon>
        <taxon>Speluncibacter</taxon>
    </lineage>
</organism>
<proteinExistence type="predicted"/>
<evidence type="ECO:0000313" key="1">
    <source>
        <dbReference type="EMBL" id="MDG3016106.1"/>
    </source>
</evidence>
<name>A0A9X4M2P8_9ACTN</name>
<evidence type="ECO:0000313" key="2">
    <source>
        <dbReference type="Proteomes" id="UP001152755"/>
    </source>
</evidence>
<dbReference type="EMBL" id="JANRHA010000011">
    <property type="protein sequence ID" value="MDG3016106.1"/>
    <property type="molecule type" value="Genomic_DNA"/>
</dbReference>
<dbReference type="RefSeq" id="WP_277830183.1">
    <property type="nucleotide sequence ID" value="NZ_JAAIVF010000001.1"/>
</dbReference>